<evidence type="ECO:0000313" key="6">
    <source>
        <dbReference type="Proteomes" id="UP000641514"/>
    </source>
</evidence>
<accession>A0A916U736</accession>
<protein>
    <recommendedName>
        <fullName evidence="2">RNA pseudouridylate synthase</fullName>
    </recommendedName>
    <alternativeName>
        <fullName evidence="3">RNA-uridine isomerase</fullName>
    </alternativeName>
</protein>
<evidence type="ECO:0000256" key="2">
    <source>
        <dbReference type="ARBA" id="ARBA00031870"/>
    </source>
</evidence>
<evidence type="ECO:0000256" key="3">
    <source>
        <dbReference type="ARBA" id="ARBA00033164"/>
    </source>
</evidence>
<feature type="domain" description="Pseudouridine synthase RsuA/RluA-like" evidence="4">
    <location>
        <begin position="102"/>
        <end position="250"/>
    </location>
</feature>
<keyword evidence="6" id="KW-1185">Reference proteome</keyword>
<sequence>MPHPSPTRASPLPPRDGVDAAWIRFPDNSPWKTVGDAIFHRYPDHWDRFSARLANGDVIDAEGKAVAHATPVVNGMTLYYYRDLPDETPPPRGIHVLHQDKNLVVADKPHFMATMPRGRHIRYSATVLLRQQLGLPELSPVHRLDRPTAGVLMFATNASVRAPYQQLFARRAVEKMYEAIASAPGQVEFPQTVRNRIVKVEGNRQAAITDGEVNAITHIELARLLSETHALYRLTPLTGRTHQLRIHMNSLGLPLIGDDLYPDIKATATDDFSAPLQLLARSVTFVDPISGSRRSFTSEQTLDFVQKPR</sequence>
<gene>
    <name evidence="5" type="ORF">GCM10011410_12480</name>
</gene>
<dbReference type="RefSeq" id="WP_188671619.1">
    <property type="nucleotide sequence ID" value="NZ_BMJH01000001.1"/>
</dbReference>
<dbReference type="InterPro" id="IPR006145">
    <property type="entry name" value="PsdUridine_synth_RsuA/RluA"/>
</dbReference>
<name>A0A916U736_9ACTN</name>
<dbReference type="PROSITE" id="PS01129">
    <property type="entry name" value="PSI_RLU"/>
    <property type="match status" value="1"/>
</dbReference>
<dbReference type="Proteomes" id="UP000641514">
    <property type="component" value="Unassembled WGS sequence"/>
</dbReference>
<evidence type="ECO:0000259" key="4">
    <source>
        <dbReference type="Pfam" id="PF00849"/>
    </source>
</evidence>
<dbReference type="GO" id="GO:0009982">
    <property type="term" value="F:pseudouridine synthase activity"/>
    <property type="evidence" value="ECO:0007669"/>
    <property type="project" value="InterPro"/>
</dbReference>
<dbReference type="PANTHER" id="PTHR21600">
    <property type="entry name" value="MITOCHONDRIAL RNA PSEUDOURIDINE SYNTHASE"/>
    <property type="match status" value="1"/>
</dbReference>
<dbReference type="InterPro" id="IPR050188">
    <property type="entry name" value="RluA_PseudoU_synthase"/>
</dbReference>
<dbReference type="EMBL" id="BMJH01000001">
    <property type="protein sequence ID" value="GGC61517.1"/>
    <property type="molecule type" value="Genomic_DNA"/>
</dbReference>
<dbReference type="Pfam" id="PF00849">
    <property type="entry name" value="PseudoU_synth_2"/>
    <property type="match status" value="1"/>
</dbReference>
<reference evidence="5" key="1">
    <citation type="journal article" date="2014" name="Int. J. Syst. Evol. Microbiol.">
        <title>Complete genome sequence of Corynebacterium casei LMG S-19264T (=DSM 44701T), isolated from a smear-ripened cheese.</title>
        <authorList>
            <consortium name="US DOE Joint Genome Institute (JGI-PGF)"/>
            <person name="Walter F."/>
            <person name="Albersmeier A."/>
            <person name="Kalinowski J."/>
            <person name="Ruckert C."/>
        </authorList>
    </citation>
    <scope>NUCLEOTIDE SEQUENCE</scope>
    <source>
        <strain evidence="5">CGMCC 1.15478</strain>
    </source>
</reference>
<dbReference type="PANTHER" id="PTHR21600:SF84">
    <property type="entry name" value="PSEUDOURIDINE SYNTHASE RSUA_RLUA-LIKE DOMAIN-CONTAINING PROTEIN"/>
    <property type="match status" value="1"/>
</dbReference>
<evidence type="ECO:0000256" key="1">
    <source>
        <dbReference type="ARBA" id="ARBA00000073"/>
    </source>
</evidence>
<dbReference type="GO" id="GO:0140098">
    <property type="term" value="F:catalytic activity, acting on RNA"/>
    <property type="evidence" value="ECO:0007669"/>
    <property type="project" value="UniProtKB-ARBA"/>
</dbReference>
<dbReference type="Gene3D" id="3.30.2350.10">
    <property type="entry name" value="Pseudouridine synthase"/>
    <property type="match status" value="1"/>
</dbReference>
<evidence type="ECO:0000313" key="5">
    <source>
        <dbReference type="EMBL" id="GGC61517.1"/>
    </source>
</evidence>
<organism evidence="5 6">
    <name type="scientific">Hoyosella rhizosphaerae</name>
    <dbReference type="NCBI Taxonomy" id="1755582"/>
    <lineage>
        <taxon>Bacteria</taxon>
        <taxon>Bacillati</taxon>
        <taxon>Actinomycetota</taxon>
        <taxon>Actinomycetes</taxon>
        <taxon>Mycobacteriales</taxon>
        <taxon>Hoyosellaceae</taxon>
        <taxon>Hoyosella</taxon>
    </lineage>
</organism>
<proteinExistence type="predicted"/>
<comment type="caution">
    <text evidence="5">The sequence shown here is derived from an EMBL/GenBank/DDBJ whole genome shotgun (WGS) entry which is preliminary data.</text>
</comment>
<dbReference type="SUPFAM" id="SSF55120">
    <property type="entry name" value="Pseudouridine synthase"/>
    <property type="match status" value="1"/>
</dbReference>
<dbReference type="AlphaFoldDB" id="A0A916U736"/>
<dbReference type="GO" id="GO:0003723">
    <property type="term" value="F:RNA binding"/>
    <property type="evidence" value="ECO:0007669"/>
    <property type="project" value="InterPro"/>
</dbReference>
<dbReference type="InterPro" id="IPR020103">
    <property type="entry name" value="PsdUridine_synth_cat_dom_sf"/>
</dbReference>
<comment type="catalytic activity">
    <reaction evidence="1">
        <text>a uridine in RNA = a pseudouridine in RNA</text>
        <dbReference type="Rhea" id="RHEA:48348"/>
        <dbReference type="Rhea" id="RHEA-COMP:12068"/>
        <dbReference type="Rhea" id="RHEA-COMP:12069"/>
        <dbReference type="ChEBI" id="CHEBI:65314"/>
        <dbReference type="ChEBI" id="CHEBI:65315"/>
    </reaction>
</comment>
<dbReference type="GO" id="GO:0000455">
    <property type="term" value="P:enzyme-directed rRNA pseudouridine synthesis"/>
    <property type="evidence" value="ECO:0007669"/>
    <property type="project" value="TreeGrafter"/>
</dbReference>
<dbReference type="InterPro" id="IPR006224">
    <property type="entry name" value="PsdUridine_synth_RluA-like_CS"/>
</dbReference>
<reference evidence="5" key="2">
    <citation type="submission" date="2020-09" db="EMBL/GenBank/DDBJ databases">
        <authorList>
            <person name="Sun Q."/>
            <person name="Zhou Y."/>
        </authorList>
    </citation>
    <scope>NUCLEOTIDE SEQUENCE</scope>
    <source>
        <strain evidence="5">CGMCC 1.15478</strain>
    </source>
</reference>